<dbReference type="InterPro" id="IPR015897">
    <property type="entry name" value="CHK_kinase-like"/>
</dbReference>
<dbReference type="OrthoDB" id="191037at2759"/>
<dbReference type="SMART" id="SM00587">
    <property type="entry name" value="CHK"/>
    <property type="match status" value="1"/>
</dbReference>
<dbReference type="InterPro" id="IPR011009">
    <property type="entry name" value="Kinase-like_dom_sf"/>
</dbReference>
<dbReference type="Gene3D" id="3.90.1200.10">
    <property type="match status" value="1"/>
</dbReference>
<dbReference type="RefSeq" id="XP_028128179.1">
    <property type="nucleotide sequence ID" value="XM_028272378.1"/>
</dbReference>
<dbReference type="KEGG" id="dvv:114324519"/>
<gene>
    <name evidence="2" type="primary">LOC114324519</name>
</gene>
<evidence type="ECO:0000313" key="2">
    <source>
        <dbReference type="RefSeq" id="XP_028128179.1"/>
    </source>
</evidence>
<dbReference type="InParanoid" id="A0A6P7EY86"/>
<dbReference type="Pfam" id="PF02958">
    <property type="entry name" value="EcKL"/>
    <property type="match status" value="1"/>
</dbReference>
<dbReference type="PANTHER" id="PTHR11012:SF55">
    <property type="entry name" value="BHLH DOMAIN-CONTAINING PROTEIN"/>
    <property type="match status" value="1"/>
</dbReference>
<organism evidence="2">
    <name type="scientific">Diabrotica virgifera virgifera</name>
    <name type="common">western corn rootworm</name>
    <dbReference type="NCBI Taxonomy" id="50390"/>
    <lineage>
        <taxon>Eukaryota</taxon>
        <taxon>Metazoa</taxon>
        <taxon>Ecdysozoa</taxon>
        <taxon>Arthropoda</taxon>
        <taxon>Hexapoda</taxon>
        <taxon>Insecta</taxon>
        <taxon>Pterygota</taxon>
        <taxon>Neoptera</taxon>
        <taxon>Endopterygota</taxon>
        <taxon>Coleoptera</taxon>
        <taxon>Polyphaga</taxon>
        <taxon>Cucujiformia</taxon>
        <taxon>Chrysomeloidea</taxon>
        <taxon>Chrysomelidae</taxon>
        <taxon>Galerucinae</taxon>
        <taxon>Diabroticina</taxon>
        <taxon>Diabroticites</taxon>
        <taxon>Diabrotica</taxon>
    </lineage>
</organism>
<feature type="domain" description="CHK kinase-like" evidence="1">
    <location>
        <begin position="138"/>
        <end position="330"/>
    </location>
</feature>
<dbReference type="SUPFAM" id="SSF56112">
    <property type="entry name" value="Protein kinase-like (PK-like)"/>
    <property type="match status" value="1"/>
</dbReference>
<evidence type="ECO:0000259" key="1">
    <source>
        <dbReference type="SMART" id="SM00587"/>
    </source>
</evidence>
<proteinExistence type="predicted"/>
<sequence>MKHKIVDLYQLLSNKLKEYEIIDEKIDALTAPGEHYGSVIISVDLKVKSTHNGHEEKTINLVAKLLPANEMLRKVFDVLVTFKKEVFAYTVAVPTLIAFQEEYQIPASKCYGNLFPQCFGARLSVTETSDQVDDTGVLIFENLKTQGFFTQDRLEGYDTEAVKIILKDLALFHATPIALKLLKPKVFQDKIKPCLVRNQGLEQVKEIAEVFHMSIIDGAKDCPELEPYLDRIKNVCNRFTDPNFVRPPPSEPWSTIAHSDFWTSNSMMLKNSEGKYLQSKILDLQLLTYNSALCDLVFFLFTSVIKEDLEKNFDNFLKIYYDSFINTLKDFDVDLEVFSWDGFKEEFEKAGRNEVYHVLVMLKPICTERGIVQNSPQNFVNSDWTRKDLLGPNHRRKIRNTILAFIERNWI</sequence>
<dbReference type="InterPro" id="IPR004119">
    <property type="entry name" value="EcKL"/>
</dbReference>
<dbReference type="AlphaFoldDB" id="A0A6P7EY86"/>
<dbReference type="PANTHER" id="PTHR11012">
    <property type="entry name" value="PROTEIN KINASE-LIKE DOMAIN-CONTAINING"/>
    <property type="match status" value="1"/>
</dbReference>
<name>A0A6P7EY86_DIAVI</name>
<reference evidence="2" key="1">
    <citation type="submission" date="2025-08" db="UniProtKB">
        <authorList>
            <consortium name="RefSeq"/>
        </authorList>
    </citation>
    <scope>IDENTIFICATION</scope>
    <source>
        <tissue evidence="2">Whole insect</tissue>
    </source>
</reference>
<protein>
    <submittedName>
        <fullName evidence="2">Uncharacterized protein LOC114324519</fullName>
    </submittedName>
</protein>
<accession>A0A6P7EY86</accession>